<feature type="non-terminal residue" evidence="2">
    <location>
        <position position="77"/>
    </location>
</feature>
<evidence type="ECO:0000313" key="2">
    <source>
        <dbReference type="EMBL" id="KAA6363428.1"/>
    </source>
</evidence>
<comment type="caution">
    <text evidence="2">The sequence shown here is derived from an EMBL/GenBank/DDBJ whole genome shotgun (WGS) entry which is preliminary data.</text>
</comment>
<evidence type="ECO:0000313" key="3">
    <source>
        <dbReference type="Proteomes" id="UP000324800"/>
    </source>
</evidence>
<sequence length="77" mass="9758">MRWPDSYILRYYQTLRRNILKNRDKNGRNKKQSEFEKREKKKIIRRELELLQQEQEQQRIEAIKQLIDRLRQQEIDS</sequence>
<reference evidence="2 3" key="1">
    <citation type="submission" date="2019-03" db="EMBL/GenBank/DDBJ databases">
        <title>Single cell metagenomics reveals metabolic interactions within the superorganism composed of flagellate Streblomastix strix and complex community of Bacteroidetes bacteria on its surface.</title>
        <authorList>
            <person name="Treitli S.C."/>
            <person name="Kolisko M."/>
            <person name="Husnik F."/>
            <person name="Keeling P."/>
            <person name="Hampl V."/>
        </authorList>
    </citation>
    <scope>NUCLEOTIDE SEQUENCE [LARGE SCALE GENOMIC DNA]</scope>
    <source>
        <strain evidence="2">ST1C</strain>
    </source>
</reference>
<keyword evidence="1" id="KW-0175">Coiled coil</keyword>
<accession>A0A5J4TZ75</accession>
<name>A0A5J4TZ75_9EUKA</name>
<dbReference type="Proteomes" id="UP000324800">
    <property type="component" value="Unassembled WGS sequence"/>
</dbReference>
<protein>
    <submittedName>
        <fullName evidence="2">Uncharacterized protein</fullName>
    </submittedName>
</protein>
<dbReference type="EMBL" id="SNRW01022924">
    <property type="protein sequence ID" value="KAA6363428.1"/>
    <property type="molecule type" value="Genomic_DNA"/>
</dbReference>
<feature type="coiled-coil region" evidence="1">
    <location>
        <begin position="37"/>
        <end position="73"/>
    </location>
</feature>
<gene>
    <name evidence="2" type="ORF">EZS28_041045</name>
</gene>
<organism evidence="2 3">
    <name type="scientific">Streblomastix strix</name>
    <dbReference type="NCBI Taxonomy" id="222440"/>
    <lineage>
        <taxon>Eukaryota</taxon>
        <taxon>Metamonada</taxon>
        <taxon>Preaxostyla</taxon>
        <taxon>Oxymonadida</taxon>
        <taxon>Streblomastigidae</taxon>
        <taxon>Streblomastix</taxon>
    </lineage>
</organism>
<dbReference type="AlphaFoldDB" id="A0A5J4TZ75"/>
<evidence type="ECO:0000256" key="1">
    <source>
        <dbReference type="SAM" id="Coils"/>
    </source>
</evidence>
<proteinExistence type="predicted"/>